<dbReference type="PANTHER" id="PTHR43415:SF3">
    <property type="entry name" value="GNAT-FAMILY ACETYLTRANSFERASE"/>
    <property type="match status" value="1"/>
</dbReference>
<feature type="domain" description="N-acetyltransferase" evidence="1">
    <location>
        <begin position="5"/>
        <end position="166"/>
    </location>
</feature>
<keyword evidence="3" id="KW-1185">Reference proteome</keyword>
<dbReference type="InterPro" id="IPR016181">
    <property type="entry name" value="Acyl_CoA_acyltransferase"/>
</dbReference>
<sequence length="170" mass="19304">MRPRIEIRPLRESDTASLIRLNQRLDVETKLMLYEPEERDTDVASQRNNIRALLARDNSTVILALSDGEAIGFLGAIGGRLKRNRHCAQLAIGVLQAHAGQGIGTRLFAELEEWRVVAGISRLELTVMAHNDRAIRLYEKVGFVREGIRRRSLKVDDRYVDEIHMAKCFA</sequence>
<reference evidence="2" key="1">
    <citation type="journal article" date="2014" name="Int. J. Syst. Evol. Microbiol.">
        <title>Complete genome sequence of Corynebacterium casei LMG S-19264T (=DSM 44701T), isolated from a smear-ripened cheese.</title>
        <authorList>
            <consortium name="US DOE Joint Genome Institute (JGI-PGF)"/>
            <person name="Walter F."/>
            <person name="Albersmeier A."/>
            <person name="Kalinowski J."/>
            <person name="Ruckert C."/>
        </authorList>
    </citation>
    <scope>NUCLEOTIDE SEQUENCE</scope>
    <source>
        <strain evidence="2">CCM 7086</strain>
    </source>
</reference>
<dbReference type="EMBL" id="BMCG01000001">
    <property type="protein sequence ID" value="GGB99720.1"/>
    <property type="molecule type" value="Genomic_DNA"/>
</dbReference>
<dbReference type="Gene3D" id="3.40.630.30">
    <property type="match status" value="1"/>
</dbReference>
<evidence type="ECO:0000259" key="1">
    <source>
        <dbReference type="PROSITE" id="PS51186"/>
    </source>
</evidence>
<dbReference type="RefSeq" id="WP_188394699.1">
    <property type="nucleotide sequence ID" value="NZ_BMCG01000001.1"/>
</dbReference>
<dbReference type="Proteomes" id="UP000620266">
    <property type="component" value="Unassembled WGS sequence"/>
</dbReference>
<dbReference type="CDD" id="cd04301">
    <property type="entry name" value="NAT_SF"/>
    <property type="match status" value="1"/>
</dbReference>
<name>A0A8J2UL69_9BURK</name>
<reference evidence="2" key="2">
    <citation type="submission" date="2020-09" db="EMBL/GenBank/DDBJ databases">
        <authorList>
            <person name="Sun Q."/>
            <person name="Sedlacek I."/>
        </authorList>
    </citation>
    <scope>NUCLEOTIDE SEQUENCE</scope>
    <source>
        <strain evidence="2">CCM 7086</strain>
    </source>
</reference>
<evidence type="ECO:0000313" key="3">
    <source>
        <dbReference type="Proteomes" id="UP000620266"/>
    </source>
</evidence>
<accession>A0A8J2UL69</accession>
<protein>
    <submittedName>
        <fullName evidence="2">GCN5 family N-acetyltransferase</fullName>
    </submittedName>
</protein>
<dbReference type="GO" id="GO:0016747">
    <property type="term" value="F:acyltransferase activity, transferring groups other than amino-acyl groups"/>
    <property type="evidence" value="ECO:0007669"/>
    <property type="project" value="InterPro"/>
</dbReference>
<proteinExistence type="predicted"/>
<gene>
    <name evidence="2" type="ORF">GCM10007205_06300</name>
</gene>
<dbReference type="SUPFAM" id="SSF55729">
    <property type="entry name" value="Acyl-CoA N-acyltransferases (Nat)"/>
    <property type="match status" value="1"/>
</dbReference>
<comment type="caution">
    <text evidence="2">The sequence shown here is derived from an EMBL/GenBank/DDBJ whole genome shotgun (WGS) entry which is preliminary data.</text>
</comment>
<dbReference type="PANTHER" id="PTHR43415">
    <property type="entry name" value="SPERMIDINE N(1)-ACETYLTRANSFERASE"/>
    <property type="match status" value="1"/>
</dbReference>
<dbReference type="InterPro" id="IPR000182">
    <property type="entry name" value="GNAT_dom"/>
</dbReference>
<organism evidence="2 3">
    <name type="scientific">Oxalicibacterium flavum</name>
    <dbReference type="NCBI Taxonomy" id="179467"/>
    <lineage>
        <taxon>Bacteria</taxon>
        <taxon>Pseudomonadati</taxon>
        <taxon>Pseudomonadota</taxon>
        <taxon>Betaproteobacteria</taxon>
        <taxon>Burkholderiales</taxon>
        <taxon>Oxalobacteraceae</taxon>
        <taxon>Oxalicibacterium</taxon>
    </lineage>
</organism>
<dbReference type="AlphaFoldDB" id="A0A8J2UL69"/>
<evidence type="ECO:0000313" key="2">
    <source>
        <dbReference type="EMBL" id="GGB99720.1"/>
    </source>
</evidence>
<dbReference type="PROSITE" id="PS51186">
    <property type="entry name" value="GNAT"/>
    <property type="match status" value="1"/>
</dbReference>
<dbReference type="Pfam" id="PF00583">
    <property type="entry name" value="Acetyltransf_1"/>
    <property type="match status" value="1"/>
</dbReference>